<dbReference type="Pfam" id="PF00294">
    <property type="entry name" value="PfkB"/>
    <property type="match status" value="1"/>
</dbReference>
<proteinExistence type="predicted"/>
<evidence type="ECO:0000313" key="5">
    <source>
        <dbReference type="EMBL" id="GMA21392.1"/>
    </source>
</evidence>
<dbReference type="InterPro" id="IPR011611">
    <property type="entry name" value="PfkB_dom"/>
</dbReference>
<dbReference type="GO" id="GO:0016301">
    <property type="term" value="F:kinase activity"/>
    <property type="evidence" value="ECO:0007669"/>
    <property type="project" value="UniProtKB-KW"/>
</dbReference>
<sequence length="352" mass="35982">MDLVVVCLGMANLDVVQRVPGHPPRGKKSWCDDVELVAGGPATNAAITTAAVLRAAGRTDVRVVLVSALGGSPAARIVRDDLVTHGVEVVDLVSDPTEGVGVGEPHQLPVSTALIDPDGERTVVATDASTTDIPLTDEARAIVAAAHVLLLDGHHPVAADEALTIASGRDGAVTVLDAGSVKPHAEQWISRLDILAGSADYADGLGLDLEAALDHAIEAGAGAAIMTDGGDPGCWRRSAHARLAPTRPGEALHGVLTPQRVTALDTLAAGDTFHGALVAGLVLHERALAPALELATDVATLRVQHAGARAWLRHLSTLPALAAPPTLAAPEPDVRPSCPAPTETRPGWSADG</sequence>
<keyword evidence="2 5" id="KW-0418">Kinase</keyword>
<dbReference type="PROSITE" id="PS00584">
    <property type="entry name" value="PFKB_KINASES_2"/>
    <property type="match status" value="1"/>
</dbReference>
<name>A0ABQ6HTT8_9MICO</name>
<reference evidence="6" key="1">
    <citation type="journal article" date="2019" name="Int. J. Syst. Evol. Microbiol.">
        <title>The Global Catalogue of Microorganisms (GCM) 10K type strain sequencing project: providing services to taxonomists for standard genome sequencing and annotation.</title>
        <authorList>
            <consortium name="The Broad Institute Genomics Platform"/>
            <consortium name="The Broad Institute Genome Sequencing Center for Infectious Disease"/>
            <person name="Wu L."/>
            <person name="Ma J."/>
        </authorList>
    </citation>
    <scope>NUCLEOTIDE SEQUENCE [LARGE SCALE GENOMIC DNA]</scope>
    <source>
        <strain evidence="6">NBRC 105830</strain>
    </source>
</reference>
<accession>A0ABQ6HTT8</accession>
<dbReference type="PANTHER" id="PTHR10584:SF166">
    <property type="entry name" value="RIBOKINASE"/>
    <property type="match status" value="1"/>
</dbReference>
<organism evidence="5 6">
    <name type="scientific">Arsenicicoccus piscis</name>
    <dbReference type="NCBI Taxonomy" id="673954"/>
    <lineage>
        <taxon>Bacteria</taxon>
        <taxon>Bacillati</taxon>
        <taxon>Actinomycetota</taxon>
        <taxon>Actinomycetes</taxon>
        <taxon>Micrococcales</taxon>
        <taxon>Intrasporangiaceae</taxon>
        <taxon>Arsenicicoccus</taxon>
    </lineage>
</organism>
<dbReference type="Gene3D" id="3.40.1190.20">
    <property type="match status" value="1"/>
</dbReference>
<gene>
    <name evidence="5" type="ORF">GCM10025862_34130</name>
</gene>
<dbReference type="InterPro" id="IPR002173">
    <property type="entry name" value="Carboh/pur_kinase_PfkB_CS"/>
</dbReference>
<evidence type="ECO:0000256" key="3">
    <source>
        <dbReference type="SAM" id="MobiDB-lite"/>
    </source>
</evidence>
<dbReference type="Proteomes" id="UP001157109">
    <property type="component" value="Unassembled WGS sequence"/>
</dbReference>
<evidence type="ECO:0000256" key="2">
    <source>
        <dbReference type="ARBA" id="ARBA00022777"/>
    </source>
</evidence>
<feature type="region of interest" description="Disordered" evidence="3">
    <location>
        <begin position="324"/>
        <end position="352"/>
    </location>
</feature>
<dbReference type="InterPro" id="IPR029056">
    <property type="entry name" value="Ribokinase-like"/>
</dbReference>
<dbReference type="EMBL" id="BSUJ01000001">
    <property type="protein sequence ID" value="GMA21392.1"/>
    <property type="molecule type" value="Genomic_DNA"/>
</dbReference>
<dbReference type="RefSeq" id="WP_241441636.1">
    <property type="nucleotide sequence ID" value="NZ_BSUJ01000001.1"/>
</dbReference>
<feature type="domain" description="Carbohydrate kinase PfkB" evidence="4">
    <location>
        <begin position="5"/>
        <end position="310"/>
    </location>
</feature>
<dbReference type="SUPFAM" id="SSF53613">
    <property type="entry name" value="Ribokinase-like"/>
    <property type="match status" value="1"/>
</dbReference>
<evidence type="ECO:0000313" key="6">
    <source>
        <dbReference type="Proteomes" id="UP001157109"/>
    </source>
</evidence>
<keyword evidence="6" id="KW-1185">Reference proteome</keyword>
<protein>
    <submittedName>
        <fullName evidence="5">Kinase</fullName>
    </submittedName>
</protein>
<comment type="caution">
    <text evidence="5">The sequence shown here is derived from an EMBL/GenBank/DDBJ whole genome shotgun (WGS) entry which is preliminary data.</text>
</comment>
<dbReference type="PANTHER" id="PTHR10584">
    <property type="entry name" value="SUGAR KINASE"/>
    <property type="match status" value="1"/>
</dbReference>
<keyword evidence="1" id="KW-0808">Transferase</keyword>
<evidence type="ECO:0000259" key="4">
    <source>
        <dbReference type="Pfam" id="PF00294"/>
    </source>
</evidence>
<evidence type="ECO:0000256" key="1">
    <source>
        <dbReference type="ARBA" id="ARBA00022679"/>
    </source>
</evidence>